<dbReference type="AlphaFoldDB" id="A0A816Z7Z6"/>
<feature type="compositionally biased region" description="Polar residues" evidence="1">
    <location>
        <begin position="141"/>
        <end position="150"/>
    </location>
</feature>
<dbReference type="Proteomes" id="UP000663842">
    <property type="component" value="Unassembled WGS sequence"/>
</dbReference>
<gene>
    <name evidence="4" type="ORF">OVN521_LOCUS12680</name>
    <name evidence="5" type="ORF">UXM345_LOCUS14951</name>
    <name evidence="2" type="ORF">WKI299_LOCUS27365</name>
    <name evidence="3" type="ORF">XDN619_LOCUS32300</name>
</gene>
<dbReference type="EMBL" id="CAJNRG010016107">
    <property type="protein sequence ID" value="CAF2191356.1"/>
    <property type="molecule type" value="Genomic_DNA"/>
</dbReference>
<organism evidence="3 7">
    <name type="scientific">Rotaria magnacalcarata</name>
    <dbReference type="NCBI Taxonomy" id="392030"/>
    <lineage>
        <taxon>Eukaryota</taxon>
        <taxon>Metazoa</taxon>
        <taxon>Spiralia</taxon>
        <taxon>Gnathifera</taxon>
        <taxon>Rotifera</taxon>
        <taxon>Eurotatoria</taxon>
        <taxon>Bdelloidea</taxon>
        <taxon>Philodinida</taxon>
        <taxon>Philodinidae</taxon>
        <taxon>Rotaria</taxon>
    </lineage>
</organism>
<evidence type="ECO:0000313" key="4">
    <source>
        <dbReference type="EMBL" id="CAF3958819.1"/>
    </source>
</evidence>
<keyword evidence="6" id="KW-1185">Reference proteome</keyword>
<feature type="compositionally biased region" description="Polar residues" evidence="1">
    <location>
        <begin position="89"/>
        <end position="99"/>
    </location>
</feature>
<evidence type="ECO:0000313" key="7">
    <source>
        <dbReference type="Proteomes" id="UP000663887"/>
    </source>
</evidence>
<evidence type="ECO:0000313" key="3">
    <source>
        <dbReference type="EMBL" id="CAF2191356.1"/>
    </source>
</evidence>
<feature type="region of interest" description="Disordered" evidence="1">
    <location>
        <begin position="1"/>
        <end position="205"/>
    </location>
</feature>
<evidence type="ECO:0000313" key="5">
    <source>
        <dbReference type="EMBL" id="CAF3979371.1"/>
    </source>
</evidence>
<dbReference type="EMBL" id="CAJNRF010011962">
    <property type="protein sequence ID" value="CAF2136181.1"/>
    <property type="molecule type" value="Genomic_DNA"/>
</dbReference>
<feature type="compositionally biased region" description="Basic and acidic residues" evidence="1">
    <location>
        <begin position="151"/>
        <end position="174"/>
    </location>
</feature>
<accession>A0A816Z7Z6</accession>
<feature type="compositionally biased region" description="Polar residues" evidence="1">
    <location>
        <begin position="1"/>
        <end position="15"/>
    </location>
</feature>
<feature type="compositionally biased region" description="Basic and acidic residues" evidence="1">
    <location>
        <begin position="183"/>
        <end position="204"/>
    </location>
</feature>
<dbReference type="Proteomes" id="UP000663866">
    <property type="component" value="Unassembled WGS sequence"/>
</dbReference>
<dbReference type="Proteomes" id="UP000663887">
    <property type="component" value="Unassembled WGS sequence"/>
</dbReference>
<comment type="caution">
    <text evidence="3">The sequence shown here is derived from an EMBL/GenBank/DDBJ whole genome shotgun (WGS) entry which is preliminary data.</text>
</comment>
<feature type="compositionally biased region" description="Polar residues" evidence="1">
    <location>
        <begin position="115"/>
        <end position="133"/>
    </location>
</feature>
<dbReference type="EMBL" id="CAJOBG010001792">
    <property type="protein sequence ID" value="CAF3958819.1"/>
    <property type="molecule type" value="Genomic_DNA"/>
</dbReference>
<evidence type="ECO:0000256" key="1">
    <source>
        <dbReference type="SAM" id="MobiDB-lite"/>
    </source>
</evidence>
<name>A0A816Z7Z6_9BILA</name>
<sequence length="404" mass="46775">MSIDSQQASINNPPENLNERKSEHNSSEASSELKTNNNSPETPNEQQTEIKPSESPSERKAENNSPETPNEQQTEIKPSESPNERKAENNSPETPNEQQAEIKPSEPPSERKAENNSSETPNEQQTEIKPSESSSERKAENNSPETPNEQQTEKSSSEPAVERISSEKSSEQAKENNTPETLNEQKDEQQLSSDRDETNNREGSQRIIRFTSQLSKSSDQIQPTKVTNTIAHERPISPVTRHRVIKPLMSPQRTRSNSPRKTFSYLPPDRLNLRKWKEQRRHIAKKEEDDRIYYENRRKLERLARIAKEPSTYPAMHIEQEHLRDRHALDYHRKVLKSYIPIMRENLCLVNRLATVKGVYDTKKMEEEYARHTMILKQDAANRKKTRKTTTQRPFILPKINTKS</sequence>
<reference evidence="3" key="1">
    <citation type="submission" date="2021-02" db="EMBL/GenBank/DDBJ databases">
        <authorList>
            <person name="Nowell W R."/>
        </authorList>
    </citation>
    <scope>NUCLEOTIDE SEQUENCE</scope>
</reference>
<protein>
    <submittedName>
        <fullName evidence="3">Uncharacterized protein</fullName>
    </submittedName>
</protein>
<proteinExistence type="predicted"/>
<dbReference type="EMBL" id="CAJOBF010001739">
    <property type="protein sequence ID" value="CAF3979371.1"/>
    <property type="molecule type" value="Genomic_DNA"/>
</dbReference>
<evidence type="ECO:0000313" key="6">
    <source>
        <dbReference type="Proteomes" id="UP000663866"/>
    </source>
</evidence>
<feature type="compositionally biased region" description="Polar residues" evidence="1">
    <location>
        <begin position="27"/>
        <end position="50"/>
    </location>
</feature>
<dbReference type="Proteomes" id="UP000663856">
    <property type="component" value="Unassembled WGS sequence"/>
</dbReference>
<feature type="compositionally biased region" description="Basic and acidic residues" evidence="1">
    <location>
        <begin position="17"/>
        <end position="26"/>
    </location>
</feature>
<feature type="compositionally biased region" description="Polar residues" evidence="1">
    <location>
        <begin position="63"/>
        <end position="76"/>
    </location>
</feature>
<evidence type="ECO:0000313" key="2">
    <source>
        <dbReference type="EMBL" id="CAF2136181.1"/>
    </source>
</evidence>